<accession>A0A0W0EUR9</accession>
<gene>
    <name evidence="1" type="ORF">WG66_19708</name>
</gene>
<proteinExistence type="predicted"/>
<name>A0A0W0EUR9_MONRR</name>
<dbReference type="Proteomes" id="UP000054988">
    <property type="component" value="Unassembled WGS sequence"/>
</dbReference>
<dbReference type="EMBL" id="LATX01002521">
    <property type="protein sequence ID" value="KTB27698.1"/>
    <property type="molecule type" value="Genomic_DNA"/>
</dbReference>
<dbReference type="AlphaFoldDB" id="A0A0W0EUR9"/>
<protein>
    <submittedName>
        <fullName evidence="1">Uncharacterized protein</fullName>
    </submittedName>
</protein>
<evidence type="ECO:0000313" key="2">
    <source>
        <dbReference type="Proteomes" id="UP000054988"/>
    </source>
</evidence>
<comment type="caution">
    <text evidence="1">The sequence shown here is derived from an EMBL/GenBank/DDBJ whole genome shotgun (WGS) entry which is preliminary data.</text>
</comment>
<evidence type="ECO:0000313" key="1">
    <source>
        <dbReference type="EMBL" id="KTB27698.1"/>
    </source>
</evidence>
<organism evidence="1 2">
    <name type="scientific">Moniliophthora roreri</name>
    <name type="common">Frosty pod rot fungus</name>
    <name type="synonym">Monilia roreri</name>
    <dbReference type="NCBI Taxonomy" id="221103"/>
    <lineage>
        <taxon>Eukaryota</taxon>
        <taxon>Fungi</taxon>
        <taxon>Dikarya</taxon>
        <taxon>Basidiomycota</taxon>
        <taxon>Agaricomycotina</taxon>
        <taxon>Agaricomycetes</taxon>
        <taxon>Agaricomycetidae</taxon>
        <taxon>Agaricales</taxon>
        <taxon>Marasmiineae</taxon>
        <taxon>Marasmiaceae</taxon>
        <taxon>Moniliophthora</taxon>
    </lineage>
</organism>
<reference evidence="1 2" key="1">
    <citation type="submission" date="2015-12" db="EMBL/GenBank/DDBJ databases">
        <title>Draft genome sequence of Moniliophthora roreri, the causal agent of frosty pod rot of cacao.</title>
        <authorList>
            <person name="Aime M.C."/>
            <person name="Diaz-Valderrama J.R."/>
            <person name="Kijpornyongpan T."/>
            <person name="Phillips-Mora W."/>
        </authorList>
    </citation>
    <scope>NUCLEOTIDE SEQUENCE [LARGE SCALE GENOMIC DNA]</scope>
    <source>
        <strain evidence="1 2">MCA 2952</strain>
    </source>
</reference>
<sequence>MSDNSGNNKQVTEMLKERIYIYFSRWSGLYNWYFLFSKLGIYEQMGVSVPSSYRISLSSICMSAEA</sequence>